<gene>
    <name evidence="3" type="ORF">QTN89_12890</name>
</gene>
<dbReference type="RefSeq" id="WP_289163961.1">
    <property type="nucleotide sequence ID" value="NZ_JASZZN010000008.1"/>
</dbReference>
<comment type="caution">
    <text evidence="3">The sequence shown here is derived from an EMBL/GenBank/DDBJ whole genome shotgun (WGS) entry which is preliminary data.</text>
</comment>
<feature type="compositionally biased region" description="Low complexity" evidence="1">
    <location>
        <begin position="268"/>
        <end position="285"/>
    </location>
</feature>
<reference evidence="3 4" key="1">
    <citation type="submission" date="2023-06" db="EMBL/GenBank/DDBJ databases">
        <title>Roseiconus lacunae JC819 isolated from Gulf of Mannar region, Tamil Nadu.</title>
        <authorList>
            <person name="Pk S."/>
            <person name="Ch S."/>
            <person name="Ch V.R."/>
        </authorList>
    </citation>
    <scope>NUCLEOTIDE SEQUENCE [LARGE SCALE GENOMIC DNA]</scope>
    <source>
        <strain evidence="3 4">JC819</strain>
    </source>
</reference>
<feature type="transmembrane region" description="Helical" evidence="2">
    <location>
        <begin position="190"/>
        <end position="212"/>
    </location>
</feature>
<feature type="compositionally biased region" description="Basic and acidic residues" evidence="1">
    <location>
        <begin position="138"/>
        <end position="152"/>
    </location>
</feature>
<keyword evidence="2" id="KW-0812">Transmembrane</keyword>
<feature type="region of interest" description="Disordered" evidence="1">
    <location>
        <begin position="232"/>
        <end position="254"/>
    </location>
</feature>
<dbReference type="EMBL" id="JASZZN010000008">
    <property type="protein sequence ID" value="MDM4016332.1"/>
    <property type="molecule type" value="Genomic_DNA"/>
</dbReference>
<sequence length="852" mass="92678">MFDPLHKWLGIPPSEQPPNDYRLLGLANFESDPEVIDSAADRDLTFLHHLSSGEHGELAEDLANRISAARLRLLNPQKKAAYDAQLRRELQTEHADVDDVLRSLDSEEATAISASDVLHLSSPTAPPQPGLSQPGLSRAEDSQQRSGRDARQPEMSQPVSNAPVAPATMPMASLAKSYKPTKRRRPRGNLLVWLVGVVPGLIVLGTLIYLIATGRLNLDQDKLERLGIPPEQASQLAGSSGNSASDQATPSEAVTNQADAVESNVALAPTGPSSSAPKATSSTGPNGSVNSSIPSDPTMTAGAENFATEPVGSRRSPARRGSNQSTTIAAEDSRSPPASPRLLSGAPELKERTPDGRWNIPDEQSVRQKQKTVRDLFVDEYEKAKTADEKIAVADQMQVAAIETDDDPAGRYALFTVALAIYKQEGDLDAALETTDMLAESFGGFDSLQRRHEVLREIALTPNSTMALVKEAGRLADDARSEGKIDVGLEACQTVRERLDRVPPEAQALLSDIEARLRSAQVLYGDYENAAMTLESNPENAEANTVVGRYFCFIEDRWDEGMPYLAAGSDAVLKQTATVDLQRRSGRASILDVADRWFDTIAQVDDGLEKNAIAKQSKRLYLVARQQASSLESRKIDKRIESLDAITGASPFTRLRELPSEQPIGSRRRTTKPRLRRLRPQVFDYRTYTRTPANAARAVGNVLTVGMGRRTSSGEAAAGIGLKDVGSIAVVCNASHPSLDQMYPTNQVAFIVDYETDAGYEKRVLINVGGNAPRSGQSVSSTQNPPWGTMRVPDQVLNYPSRSQYVFDIQDTAPANWTGAAWFSVYMRDAGSERALTATLQWQGRMVPREDD</sequence>
<feature type="compositionally biased region" description="Polar residues" evidence="1">
    <location>
        <begin position="286"/>
        <end position="298"/>
    </location>
</feature>
<evidence type="ECO:0000256" key="2">
    <source>
        <dbReference type="SAM" id="Phobius"/>
    </source>
</evidence>
<evidence type="ECO:0000313" key="3">
    <source>
        <dbReference type="EMBL" id="MDM4016332.1"/>
    </source>
</evidence>
<keyword evidence="2" id="KW-1133">Transmembrane helix</keyword>
<dbReference type="Proteomes" id="UP001239462">
    <property type="component" value="Unassembled WGS sequence"/>
</dbReference>
<name>A0ABT7PIK6_9BACT</name>
<evidence type="ECO:0000313" key="4">
    <source>
        <dbReference type="Proteomes" id="UP001239462"/>
    </source>
</evidence>
<accession>A0ABT7PIK6</accession>
<evidence type="ECO:0000256" key="1">
    <source>
        <dbReference type="SAM" id="MobiDB-lite"/>
    </source>
</evidence>
<keyword evidence="4" id="KW-1185">Reference proteome</keyword>
<organism evidence="3 4">
    <name type="scientific">Roseiconus lacunae</name>
    <dbReference type="NCBI Taxonomy" id="2605694"/>
    <lineage>
        <taxon>Bacteria</taxon>
        <taxon>Pseudomonadati</taxon>
        <taxon>Planctomycetota</taxon>
        <taxon>Planctomycetia</taxon>
        <taxon>Pirellulales</taxon>
        <taxon>Pirellulaceae</taxon>
        <taxon>Roseiconus</taxon>
    </lineage>
</organism>
<feature type="region of interest" description="Disordered" evidence="1">
    <location>
        <begin position="267"/>
        <end position="368"/>
    </location>
</feature>
<proteinExistence type="predicted"/>
<evidence type="ECO:0008006" key="5">
    <source>
        <dbReference type="Google" id="ProtNLM"/>
    </source>
</evidence>
<protein>
    <recommendedName>
        <fullName evidence="5">J domain-containing protein</fullName>
    </recommendedName>
</protein>
<feature type="region of interest" description="Disordered" evidence="1">
    <location>
        <begin position="114"/>
        <end position="170"/>
    </location>
</feature>
<keyword evidence="2" id="KW-0472">Membrane</keyword>